<reference evidence="1 2" key="1">
    <citation type="submission" date="2016-03" db="EMBL/GenBank/DDBJ databases">
        <title>EvidentialGene: Evidence-directed Construction of Genes on Genomes.</title>
        <authorList>
            <person name="Gilbert D.G."/>
            <person name="Choi J.-H."/>
            <person name="Mockaitis K."/>
            <person name="Colbourne J."/>
            <person name="Pfrender M."/>
        </authorList>
    </citation>
    <scope>NUCLEOTIDE SEQUENCE [LARGE SCALE GENOMIC DNA]</scope>
    <source>
        <strain evidence="1 2">Xinb3</strain>
        <tissue evidence="1">Complete organism</tissue>
    </source>
</reference>
<organism evidence="1 2">
    <name type="scientific">Daphnia magna</name>
    <dbReference type="NCBI Taxonomy" id="35525"/>
    <lineage>
        <taxon>Eukaryota</taxon>
        <taxon>Metazoa</taxon>
        <taxon>Ecdysozoa</taxon>
        <taxon>Arthropoda</taxon>
        <taxon>Crustacea</taxon>
        <taxon>Branchiopoda</taxon>
        <taxon>Diplostraca</taxon>
        <taxon>Cladocera</taxon>
        <taxon>Anomopoda</taxon>
        <taxon>Daphniidae</taxon>
        <taxon>Daphnia</taxon>
    </lineage>
</organism>
<keyword evidence="2" id="KW-1185">Reference proteome</keyword>
<accession>A0A162CFT7</accession>
<gene>
    <name evidence="1" type="ORF">APZ42_019115</name>
</gene>
<comment type="caution">
    <text evidence="1">The sequence shown here is derived from an EMBL/GenBank/DDBJ whole genome shotgun (WGS) entry which is preliminary data.</text>
</comment>
<protein>
    <submittedName>
        <fullName evidence="1">Uncharacterized protein</fullName>
    </submittedName>
</protein>
<evidence type="ECO:0000313" key="2">
    <source>
        <dbReference type="Proteomes" id="UP000076858"/>
    </source>
</evidence>
<proteinExistence type="predicted"/>
<dbReference type="AlphaFoldDB" id="A0A162CFT7"/>
<sequence length="60" mass="6885">MLKNAAISSNHNIYRSYNLKMKLNTFPMAPVMKIVVRSNELMGDKILKEHLRGIVSFSPH</sequence>
<evidence type="ECO:0000313" key="1">
    <source>
        <dbReference type="EMBL" id="KZS15342.1"/>
    </source>
</evidence>
<dbReference type="EMBL" id="LRGB01000877">
    <property type="protein sequence ID" value="KZS15342.1"/>
    <property type="molecule type" value="Genomic_DNA"/>
</dbReference>
<name>A0A162CFT7_9CRUS</name>
<dbReference type="Proteomes" id="UP000076858">
    <property type="component" value="Unassembled WGS sequence"/>
</dbReference>